<evidence type="ECO:0000313" key="4">
    <source>
        <dbReference type="Proteomes" id="UP001304300"/>
    </source>
</evidence>
<sequence>MHYYLVTGAAGFIGSETSRMLLERGDSVLGLDSMNNYYDVRLKEHRLESLKRYPAFSFIEAEVEDAEKVHAIFQNSERFTAVYHLAARAGVRYSVARPDLYAASNLCGVINVMESMRSHDVQKIVLASTSSLYADERMPFNEEAATNKPRSPYAASKKAAETMAYAYHHLHGLDISILRYFTVYGPAGRPDMAPLRFVRWIDEGHPITMYGDGTQGRDFTYVSDIARGTVLAEKKLGYEIINLGHGTQPVELREFISVIEDILGKKAVIDEKPFIAADMKDTWADITKAKSLLDWEPKVKLYAGLEKTVSWYRDNYYWIKEVKF</sequence>
<dbReference type="Gene3D" id="3.40.50.720">
    <property type="entry name" value="NAD(P)-binding Rossmann-like Domain"/>
    <property type="match status" value="1"/>
</dbReference>
<dbReference type="Proteomes" id="UP001304300">
    <property type="component" value="Chromosome"/>
</dbReference>
<keyword evidence="1" id="KW-0520">NAD</keyword>
<protein>
    <submittedName>
        <fullName evidence="3">SDR family NAD(P)-dependent oxidoreductase</fullName>
    </submittedName>
</protein>
<dbReference type="SUPFAM" id="SSF51735">
    <property type="entry name" value="NAD(P)-binding Rossmann-fold domains"/>
    <property type="match status" value="1"/>
</dbReference>
<name>A0AAQ3LE88_9BACT</name>
<dbReference type="PRINTS" id="PR01713">
    <property type="entry name" value="NUCEPIMERASE"/>
</dbReference>
<dbReference type="PANTHER" id="PTHR43574">
    <property type="entry name" value="EPIMERASE-RELATED"/>
    <property type="match status" value="1"/>
</dbReference>
<dbReference type="AlphaFoldDB" id="A0AAQ3LE88"/>
<dbReference type="RefSeq" id="WP_317835443.1">
    <property type="nucleotide sequence ID" value="NZ_CP136920.1"/>
</dbReference>
<proteinExistence type="predicted"/>
<dbReference type="Gene3D" id="3.90.25.10">
    <property type="entry name" value="UDP-galactose 4-epimerase, domain 1"/>
    <property type="match status" value="1"/>
</dbReference>
<keyword evidence="4" id="KW-1185">Reference proteome</keyword>
<dbReference type="InterPro" id="IPR001509">
    <property type="entry name" value="Epimerase_deHydtase"/>
</dbReference>
<evidence type="ECO:0000259" key="2">
    <source>
        <dbReference type="Pfam" id="PF01370"/>
    </source>
</evidence>
<organism evidence="3 4">
    <name type="scientific">Rubellicoccus peritrichatus</name>
    <dbReference type="NCBI Taxonomy" id="3080537"/>
    <lineage>
        <taxon>Bacteria</taxon>
        <taxon>Pseudomonadati</taxon>
        <taxon>Verrucomicrobiota</taxon>
        <taxon>Opitutia</taxon>
        <taxon>Puniceicoccales</taxon>
        <taxon>Cerasicoccaceae</taxon>
        <taxon>Rubellicoccus</taxon>
    </lineage>
</organism>
<dbReference type="Pfam" id="PF01370">
    <property type="entry name" value="Epimerase"/>
    <property type="match status" value="1"/>
</dbReference>
<evidence type="ECO:0000313" key="3">
    <source>
        <dbReference type="EMBL" id="WOO42909.1"/>
    </source>
</evidence>
<dbReference type="KEGG" id="puo:RZN69_07375"/>
<feature type="domain" description="NAD-dependent epimerase/dehydratase" evidence="2">
    <location>
        <begin position="5"/>
        <end position="244"/>
    </location>
</feature>
<dbReference type="InterPro" id="IPR036291">
    <property type="entry name" value="NAD(P)-bd_dom_sf"/>
</dbReference>
<accession>A0AAQ3LE88</accession>
<evidence type="ECO:0000256" key="1">
    <source>
        <dbReference type="ARBA" id="ARBA00023027"/>
    </source>
</evidence>
<dbReference type="EMBL" id="CP136920">
    <property type="protein sequence ID" value="WOO42909.1"/>
    <property type="molecule type" value="Genomic_DNA"/>
</dbReference>
<reference evidence="3 4" key="1">
    <citation type="submission" date="2023-10" db="EMBL/GenBank/DDBJ databases">
        <title>Rubellicoccus peritrichatus gen. nov., sp. nov., isolated from an algae of coral reef tank.</title>
        <authorList>
            <person name="Luo J."/>
        </authorList>
    </citation>
    <scope>NUCLEOTIDE SEQUENCE [LARGE SCALE GENOMIC DNA]</scope>
    <source>
        <strain evidence="3 4">CR14</strain>
    </source>
</reference>
<gene>
    <name evidence="3" type="ORF">RZN69_07375</name>
</gene>